<keyword evidence="1" id="KW-0378">Hydrolase</keyword>
<dbReference type="Gene3D" id="3.40.50.1240">
    <property type="entry name" value="Phosphoglycerate mutase-like"/>
    <property type="match status" value="1"/>
</dbReference>
<dbReference type="InterPro" id="IPR013078">
    <property type="entry name" value="His_Pase_superF_clade-1"/>
</dbReference>
<gene>
    <name evidence="2" type="primary">sixA</name>
    <name evidence="2" type="ORF">HHX48_05390</name>
</gene>
<protein>
    <submittedName>
        <fullName evidence="2">Phosphohistidine phosphatase SixA</fullName>
    </submittedName>
</protein>
<name>A0ABR8LIV4_9ALTE</name>
<reference evidence="2 3" key="1">
    <citation type="submission" date="2020-04" db="EMBL/GenBank/DDBJ databases">
        <title>Salinimonas sp. HHU 13199.</title>
        <authorList>
            <person name="Cui X."/>
            <person name="Zhang D."/>
        </authorList>
    </citation>
    <scope>NUCLEOTIDE SEQUENCE [LARGE SCALE GENOMIC DNA]</scope>
    <source>
        <strain evidence="2 3">HHU 13199</strain>
    </source>
</reference>
<dbReference type="InterPro" id="IPR004449">
    <property type="entry name" value="SixA"/>
</dbReference>
<sequence>MPRQSSDSTLLFIMRHGEAEPARRDDRQRQLTDNGRLQSLATSKWLEKYSQSQTIDMALVSPYRRTKQTFEVMQQHHRFLNNQICNDIVPDGDIHLTHDYIDALLQQSRTRLKPLRSLLVVSHMPFVSYLLDEICQIQRMPLFATASVAVINYSGIGHRGELLEHYQGR</sequence>
<dbReference type="SMART" id="SM00855">
    <property type="entry name" value="PGAM"/>
    <property type="match status" value="1"/>
</dbReference>
<dbReference type="Proteomes" id="UP000624419">
    <property type="component" value="Unassembled WGS sequence"/>
</dbReference>
<dbReference type="SUPFAM" id="SSF53254">
    <property type="entry name" value="Phosphoglycerate mutase-like"/>
    <property type="match status" value="1"/>
</dbReference>
<evidence type="ECO:0000313" key="3">
    <source>
        <dbReference type="Proteomes" id="UP000624419"/>
    </source>
</evidence>
<dbReference type="CDD" id="cd07067">
    <property type="entry name" value="HP_PGM_like"/>
    <property type="match status" value="1"/>
</dbReference>
<keyword evidence="3" id="KW-1185">Reference proteome</keyword>
<organism evidence="2 3">
    <name type="scientific">Salinimonas profundi</name>
    <dbReference type="NCBI Taxonomy" id="2729140"/>
    <lineage>
        <taxon>Bacteria</taxon>
        <taxon>Pseudomonadati</taxon>
        <taxon>Pseudomonadota</taxon>
        <taxon>Gammaproteobacteria</taxon>
        <taxon>Alteromonadales</taxon>
        <taxon>Alteromonadaceae</taxon>
        <taxon>Alteromonas/Salinimonas group</taxon>
        <taxon>Salinimonas</taxon>
    </lineage>
</organism>
<dbReference type="EMBL" id="JABBXD010000002">
    <property type="protein sequence ID" value="MBD3585163.1"/>
    <property type="molecule type" value="Genomic_DNA"/>
</dbReference>
<dbReference type="PANTHER" id="PTHR20935:SF1">
    <property type="entry name" value="SLL1549 PROTEIN"/>
    <property type="match status" value="1"/>
</dbReference>
<dbReference type="InterPro" id="IPR051021">
    <property type="entry name" value="Mito_Ser/Thr_phosphatase"/>
</dbReference>
<proteinExistence type="predicted"/>
<dbReference type="Pfam" id="PF00300">
    <property type="entry name" value="His_Phos_1"/>
    <property type="match status" value="1"/>
</dbReference>
<evidence type="ECO:0000313" key="2">
    <source>
        <dbReference type="EMBL" id="MBD3585163.1"/>
    </source>
</evidence>
<dbReference type="NCBIfam" id="TIGR00249">
    <property type="entry name" value="sixA"/>
    <property type="match status" value="1"/>
</dbReference>
<comment type="caution">
    <text evidence="2">The sequence shown here is derived from an EMBL/GenBank/DDBJ whole genome shotgun (WGS) entry which is preliminary data.</text>
</comment>
<dbReference type="InterPro" id="IPR029033">
    <property type="entry name" value="His_PPase_superfam"/>
</dbReference>
<dbReference type="PANTHER" id="PTHR20935">
    <property type="entry name" value="PHOSPHOGLYCERATE MUTASE-RELATED"/>
    <property type="match status" value="1"/>
</dbReference>
<evidence type="ECO:0000256" key="1">
    <source>
        <dbReference type="ARBA" id="ARBA00022801"/>
    </source>
</evidence>
<dbReference type="RefSeq" id="WP_191022960.1">
    <property type="nucleotide sequence ID" value="NZ_JABBXD010000002.1"/>
</dbReference>
<accession>A0ABR8LIV4</accession>